<evidence type="ECO:0000313" key="3">
    <source>
        <dbReference type="Proteomes" id="UP000523447"/>
    </source>
</evidence>
<keyword evidence="1" id="KW-0812">Transmembrane</keyword>
<name>A0A7X6LUR7_9NOCA</name>
<comment type="caution">
    <text evidence="2">The sequence shown here is derived from an EMBL/GenBank/DDBJ whole genome shotgun (WGS) entry which is preliminary data.</text>
</comment>
<evidence type="ECO:0000313" key="2">
    <source>
        <dbReference type="EMBL" id="NKY84310.1"/>
    </source>
</evidence>
<keyword evidence="1" id="KW-0472">Membrane</keyword>
<accession>A0A7X6LUR7</accession>
<proteinExistence type="predicted"/>
<evidence type="ECO:0008006" key="4">
    <source>
        <dbReference type="Google" id="ProtNLM"/>
    </source>
</evidence>
<keyword evidence="1" id="KW-1133">Transmembrane helix</keyword>
<evidence type="ECO:0000256" key="1">
    <source>
        <dbReference type="SAM" id="Phobius"/>
    </source>
</evidence>
<dbReference type="RefSeq" id="WP_157171325.1">
    <property type="nucleotide sequence ID" value="NZ_CAWPHS010000001.1"/>
</dbReference>
<feature type="transmembrane region" description="Helical" evidence="1">
    <location>
        <begin position="90"/>
        <end position="110"/>
    </location>
</feature>
<dbReference type="EMBL" id="JAAXPE010000001">
    <property type="protein sequence ID" value="NKY84310.1"/>
    <property type="molecule type" value="Genomic_DNA"/>
</dbReference>
<organism evidence="2 3">
    <name type="scientific">Nocardia veterana</name>
    <dbReference type="NCBI Taxonomy" id="132249"/>
    <lineage>
        <taxon>Bacteria</taxon>
        <taxon>Bacillati</taxon>
        <taxon>Actinomycetota</taxon>
        <taxon>Actinomycetes</taxon>
        <taxon>Mycobacteriales</taxon>
        <taxon>Nocardiaceae</taxon>
        <taxon>Nocardia</taxon>
    </lineage>
</organism>
<feature type="transmembrane region" description="Helical" evidence="1">
    <location>
        <begin position="62"/>
        <end position="83"/>
    </location>
</feature>
<feature type="transmembrane region" description="Helical" evidence="1">
    <location>
        <begin position="12"/>
        <end position="34"/>
    </location>
</feature>
<dbReference type="Proteomes" id="UP000523447">
    <property type="component" value="Unassembled WGS sequence"/>
</dbReference>
<sequence>MPVSLKHPGVLAWIYVLASVVVGPAVYLGGYSLFTHGVGDYCDAVHGGFAQRDAEFRAAQNFQLTGAGIMLVLGCLVLGRLWSHRRRLRWYFLVPSACMVVVMMLGFLLLVRVSGPSGQSCWPY</sequence>
<keyword evidence="3" id="KW-1185">Reference proteome</keyword>
<protein>
    <recommendedName>
        <fullName evidence="4">DUF998 domain-containing protein</fullName>
    </recommendedName>
</protein>
<reference evidence="2 3" key="1">
    <citation type="submission" date="2020-04" db="EMBL/GenBank/DDBJ databases">
        <title>MicrobeNet Type strains.</title>
        <authorList>
            <person name="Nicholson A.C."/>
        </authorList>
    </citation>
    <scope>NUCLEOTIDE SEQUENCE [LARGE SCALE GENOMIC DNA]</scope>
    <source>
        <strain evidence="2 3">DSM 44445</strain>
    </source>
</reference>
<gene>
    <name evidence="2" type="ORF">HGA07_01555</name>
</gene>
<dbReference type="AlphaFoldDB" id="A0A7X6LUR7"/>